<feature type="compositionally biased region" description="Basic and acidic residues" evidence="1">
    <location>
        <begin position="427"/>
        <end position="439"/>
    </location>
</feature>
<reference evidence="2 3" key="1">
    <citation type="submission" date="2021-02" db="EMBL/GenBank/DDBJ databases">
        <title>Porcisia hertigi Genome sequencing and assembly.</title>
        <authorList>
            <person name="Almutairi H."/>
            <person name="Gatherer D."/>
        </authorList>
    </citation>
    <scope>NUCLEOTIDE SEQUENCE [LARGE SCALE GENOMIC DNA]</scope>
    <source>
        <strain evidence="2 3">C119</strain>
    </source>
</reference>
<feature type="region of interest" description="Disordered" evidence="1">
    <location>
        <begin position="683"/>
        <end position="719"/>
    </location>
</feature>
<gene>
    <name evidence="2" type="ORF">JKF63_05935</name>
</gene>
<feature type="compositionally biased region" description="Low complexity" evidence="1">
    <location>
        <begin position="516"/>
        <end position="525"/>
    </location>
</feature>
<dbReference type="OrthoDB" id="267254at2759"/>
<evidence type="ECO:0000256" key="1">
    <source>
        <dbReference type="SAM" id="MobiDB-lite"/>
    </source>
</evidence>
<feature type="region of interest" description="Disordered" evidence="1">
    <location>
        <begin position="513"/>
        <end position="568"/>
    </location>
</feature>
<name>A0A836IIS8_9TRYP</name>
<dbReference type="KEGG" id="phet:94291965"/>
<feature type="compositionally biased region" description="Polar residues" evidence="1">
    <location>
        <begin position="539"/>
        <end position="548"/>
    </location>
</feature>
<sequence length="899" mass="94858">MTRLREQVKSHREGVKFLQCASGGTASTSARGAGAAAQALPKVTTQGQGGHEKLHPCSYRPARRTPAEVTPYAGNGVVADALAMPEAHSVGADKVLPNGLWSPRAITDFAAALLDSPGFSNAKRNLVKNVNPAPVHQRQQQKQQRQQPNSLSQTPKQLPKDLTGGGAGGVRQTNVPFHALRLVSGPPADSPDASSVLSSPSEGDGDASGLSAMEEKREPQGVVREGVESALTARVLTGSHPSIASPAAMNDETPPPFGCPFALMGDCTQGAHTNADLCEGPTLHPHLITLTKSVQRMQKRQHELERLVLRLHQQVSLQAVALHEANEEIQRALQGTRISPGVRRCQQESFADSSFELALTSASGRRVRTWRKSSKALPRDVSMQELLVTDYGMCDEGGAGAGREAGEKYAGDATLSHRARSPYGAPPKRDMIPRARGGDGGRTGAKLRARQLRRCTSAGQQHLDMADARANTSPLLTPVRPERRRLVGSETATAALEPPKAGIQGRSERMLHAHAARQQLRQQRQGGTNHCERGLGGSLKQSNPQYSGSEGVPNASGDIQAEGGTGDARGERYTTVLLSVPRPSGAHSGTDGSTAPAGPEVFTASSHLHYSNYSRHQPGAGCSTEVSGMSNVPPYQPLNESMSPIRSASLDLNDHEDDTDAGGIHEQLLHLSPAEIAMARRADEGSSMSRAGQPSVPAKRRTCIPVSPGASPRSAPSLKSVTYTPSELAHVQGSDFDGVPGSTDHGTPTRSATAVGTWNQPMLISRAAAPFLIDGMRLAAPLKRLALVRKSDVMSEPPVRGIGADENSVARPLARPPLLTPIAAGPTVTASSVIRSASNVKRPRRVRVLLSDISLNAPSSPSRLSRAPLVVSASSEIDNLECSGAHASCDTASLAYAPR</sequence>
<evidence type="ECO:0000313" key="3">
    <source>
        <dbReference type="Proteomes" id="UP000674318"/>
    </source>
</evidence>
<keyword evidence="3" id="KW-1185">Reference proteome</keyword>
<organism evidence="2 3">
    <name type="scientific">Porcisia hertigi</name>
    <dbReference type="NCBI Taxonomy" id="2761500"/>
    <lineage>
        <taxon>Eukaryota</taxon>
        <taxon>Discoba</taxon>
        <taxon>Euglenozoa</taxon>
        <taxon>Kinetoplastea</taxon>
        <taxon>Metakinetoplastina</taxon>
        <taxon>Trypanosomatida</taxon>
        <taxon>Trypanosomatidae</taxon>
        <taxon>Leishmaniinae</taxon>
        <taxon>Porcisia</taxon>
    </lineage>
</organism>
<feature type="region of interest" description="Disordered" evidence="1">
    <location>
        <begin position="417"/>
        <end position="444"/>
    </location>
</feature>
<proteinExistence type="predicted"/>
<dbReference type="AlphaFoldDB" id="A0A836IIS8"/>
<evidence type="ECO:0000313" key="2">
    <source>
        <dbReference type="EMBL" id="KAG5506432.1"/>
    </source>
</evidence>
<feature type="compositionally biased region" description="Low complexity" evidence="1">
    <location>
        <begin position="28"/>
        <end position="39"/>
    </location>
</feature>
<feature type="compositionally biased region" description="Low complexity" evidence="1">
    <location>
        <begin position="137"/>
        <end position="147"/>
    </location>
</feature>
<dbReference type="Proteomes" id="UP000674318">
    <property type="component" value="Unassembled WGS sequence"/>
</dbReference>
<dbReference type="EMBL" id="JAFJZO010000020">
    <property type="protein sequence ID" value="KAG5506432.1"/>
    <property type="molecule type" value="Genomic_DNA"/>
</dbReference>
<feature type="compositionally biased region" description="Low complexity" evidence="1">
    <location>
        <begin position="183"/>
        <end position="201"/>
    </location>
</feature>
<accession>A0A836IIS8</accession>
<feature type="region of interest" description="Disordered" evidence="1">
    <location>
        <begin position="28"/>
        <end position="60"/>
    </location>
</feature>
<dbReference type="RefSeq" id="XP_067757594.1">
    <property type="nucleotide sequence ID" value="XM_067901888.1"/>
</dbReference>
<comment type="caution">
    <text evidence="2">The sequence shown here is derived from an EMBL/GenBank/DDBJ whole genome shotgun (WGS) entry which is preliminary data.</text>
</comment>
<protein>
    <submittedName>
        <fullName evidence="2">Uncharacterized protein</fullName>
    </submittedName>
</protein>
<dbReference type="GeneID" id="94291965"/>
<feature type="region of interest" description="Disordered" evidence="1">
    <location>
        <begin position="133"/>
        <end position="223"/>
    </location>
</feature>